<dbReference type="RefSeq" id="WP_127175822.1">
    <property type="nucleotide sequence ID" value="NZ_CP029078.1"/>
</dbReference>
<dbReference type="PANTHER" id="PTHR34293:SF1">
    <property type="entry name" value="HTH-TYPE TRANSCRIPTIONAL REGULATOR TRMBL2"/>
    <property type="match status" value="1"/>
</dbReference>
<gene>
    <name evidence="4" type="ORF">DDJ31_39090</name>
    <name evidence="3" type="ORF">ELQ87_00270</name>
</gene>
<dbReference type="GO" id="GO:0003677">
    <property type="term" value="F:DNA binding"/>
    <property type="evidence" value="ECO:0007669"/>
    <property type="project" value="InterPro"/>
</dbReference>
<dbReference type="AlphaFoldDB" id="A0A3Q9KRK5"/>
<dbReference type="Gene3D" id="1.10.10.10">
    <property type="entry name" value="Winged helix-like DNA-binding domain superfamily/Winged helix DNA-binding domain"/>
    <property type="match status" value="2"/>
</dbReference>
<dbReference type="Proteomes" id="UP000501753">
    <property type="component" value="Chromosome"/>
</dbReference>
<dbReference type="PANTHER" id="PTHR34293">
    <property type="entry name" value="HTH-TYPE TRANSCRIPTIONAL REGULATOR TRMBL2"/>
    <property type="match status" value="1"/>
</dbReference>
<dbReference type="KEGG" id="sgd:ELQ87_00270"/>
<keyword evidence="1" id="KW-0175">Coiled coil</keyword>
<reference evidence="4 6" key="1">
    <citation type="submission" date="2018-04" db="EMBL/GenBank/DDBJ databases">
        <title>Complete genome sequences of Streptomyces griseoviridis K61 and characterization of antagonistic properties of biological control agents.</title>
        <authorList>
            <person name="Mariita R.M."/>
            <person name="Sello J.K."/>
        </authorList>
    </citation>
    <scope>NUCLEOTIDE SEQUENCE [LARGE SCALE GENOMIC DNA]</scope>
    <source>
        <strain evidence="4 6">K61</strain>
    </source>
</reference>
<proteinExistence type="predicted"/>
<dbReference type="EMBL" id="CP034687">
    <property type="protein sequence ID" value="AZS82906.1"/>
    <property type="molecule type" value="Genomic_DNA"/>
</dbReference>
<organism evidence="3 5">
    <name type="scientific">Streptomyces griseoviridis</name>
    <dbReference type="NCBI Taxonomy" id="45398"/>
    <lineage>
        <taxon>Bacteria</taxon>
        <taxon>Bacillati</taxon>
        <taxon>Actinomycetota</taxon>
        <taxon>Actinomycetes</taxon>
        <taxon>Kitasatosporales</taxon>
        <taxon>Streptomycetaceae</taxon>
        <taxon>Streptomyces</taxon>
    </lineage>
</organism>
<evidence type="ECO:0000259" key="2">
    <source>
        <dbReference type="PROSITE" id="PS50043"/>
    </source>
</evidence>
<keyword evidence="6" id="KW-1185">Reference proteome</keyword>
<evidence type="ECO:0000313" key="6">
    <source>
        <dbReference type="Proteomes" id="UP000501753"/>
    </source>
</evidence>
<dbReference type="Proteomes" id="UP000271291">
    <property type="component" value="Chromosome"/>
</dbReference>
<reference evidence="3 5" key="2">
    <citation type="submission" date="2018-12" db="EMBL/GenBank/DDBJ databases">
        <title>Streptomyces griseoviridis F1-27 complete genome.</title>
        <authorList>
            <person name="Mariita R.M."/>
            <person name="Sello J.K."/>
        </authorList>
    </citation>
    <scope>NUCLEOTIDE SEQUENCE [LARGE SCALE GENOMIC DNA]</scope>
    <source>
        <strain evidence="3 5">F1-27</strain>
    </source>
</reference>
<evidence type="ECO:0000256" key="1">
    <source>
        <dbReference type="SAM" id="Coils"/>
    </source>
</evidence>
<protein>
    <submittedName>
        <fullName evidence="4">Helix-turn-helix transcriptional regulator</fullName>
    </submittedName>
    <submittedName>
        <fullName evidence="3">LuxR family transcriptional regulator</fullName>
    </submittedName>
</protein>
<feature type="coiled-coil region" evidence="1">
    <location>
        <begin position="76"/>
        <end position="103"/>
    </location>
</feature>
<dbReference type="SUPFAM" id="SSF46894">
    <property type="entry name" value="C-terminal effector domain of the bipartite response regulators"/>
    <property type="match status" value="1"/>
</dbReference>
<evidence type="ECO:0000313" key="3">
    <source>
        <dbReference type="EMBL" id="AZS82906.1"/>
    </source>
</evidence>
<sequence>MLDVLGMDATAEVVYREMLAHPDDGVADLTRRLQLDRQAVRTALDTLGELALVWHSPEDPQSFHVVDPHLAAEMLLARQRAELAAQQQRLQEAQAAAVQLKAEFTQESGRDEMHRLTGVDCVRDYLAALYDKVESELLTFAPGGAQTEANLRSSRPLAENLLERGVQMRTVYVDSVRNDSATVTHAEWLTARGGRIRTVPSLPNRMILCDRKIAIVAVDSDDTSAGAVVLHTPGVVSSLCALFESVWQSAQPIGATAQPCDEQQLSLQQMEVLRLLSLGHTDDYVAARLGVSARTARRIATKLMEYLGARSRFQTGVHAAARGLIRP</sequence>
<name>A0A3Q9KRK5_STRGD</name>
<dbReference type="PROSITE" id="PS50043">
    <property type="entry name" value="HTH_LUXR_2"/>
    <property type="match status" value="1"/>
</dbReference>
<dbReference type="InterPro" id="IPR016032">
    <property type="entry name" value="Sig_transdc_resp-reg_C-effctor"/>
</dbReference>
<dbReference type="InterPro" id="IPR051797">
    <property type="entry name" value="TrmB-like"/>
</dbReference>
<accession>A0A3Q9KRK5</accession>
<dbReference type="InterPro" id="IPR000792">
    <property type="entry name" value="Tscrpt_reg_LuxR_C"/>
</dbReference>
<evidence type="ECO:0000313" key="5">
    <source>
        <dbReference type="Proteomes" id="UP000271291"/>
    </source>
</evidence>
<dbReference type="OrthoDB" id="4266042at2"/>
<evidence type="ECO:0000313" key="4">
    <source>
        <dbReference type="EMBL" id="QCN90244.1"/>
    </source>
</evidence>
<feature type="domain" description="HTH luxR-type" evidence="2">
    <location>
        <begin position="258"/>
        <end position="323"/>
    </location>
</feature>
<dbReference type="GO" id="GO:0006355">
    <property type="term" value="P:regulation of DNA-templated transcription"/>
    <property type="evidence" value="ECO:0007669"/>
    <property type="project" value="InterPro"/>
</dbReference>
<dbReference type="SMART" id="SM00421">
    <property type="entry name" value="HTH_LUXR"/>
    <property type="match status" value="1"/>
</dbReference>
<dbReference type="EMBL" id="CP029078">
    <property type="protein sequence ID" value="QCN90244.1"/>
    <property type="molecule type" value="Genomic_DNA"/>
</dbReference>
<dbReference type="InterPro" id="IPR036388">
    <property type="entry name" value="WH-like_DNA-bd_sf"/>
</dbReference>